<dbReference type="AlphaFoldDB" id="A0A5B7ISH3"/>
<gene>
    <name evidence="1" type="ORF">E2C01_077816</name>
</gene>
<name>A0A5B7ISH3_PORTR</name>
<organism evidence="1 2">
    <name type="scientific">Portunus trituberculatus</name>
    <name type="common">Swimming crab</name>
    <name type="synonym">Neptunus trituberculatus</name>
    <dbReference type="NCBI Taxonomy" id="210409"/>
    <lineage>
        <taxon>Eukaryota</taxon>
        <taxon>Metazoa</taxon>
        <taxon>Ecdysozoa</taxon>
        <taxon>Arthropoda</taxon>
        <taxon>Crustacea</taxon>
        <taxon>Multicrustacea</taxon>
        <taxon>Malacostraca</taxon>
        <taxon>Eumalacostraca</taxon>
        <taxon>Eucarida</taxon>
        <taxon>Decapoda</taxon>
        <taxon>Pleocyemata</taxon>
        <taxon>Brachyura</taxon>
        <taxon>Eubrachyura</taxon>
        <taxon>Portunoidea</taxon>
        <taxon>Portunidae</taxon>
        <taxon>Portuninae</taxon>
        <taxon>Portunus</taxon>
    </lineage>
</organism>
<accession>A0A5B7ISH3</accession>
<reference evidence="1 2" key="1">
    <citation type="submission" date="2019-05" db="EMBL/GenBank/DDBJ databases">
        <title>Another draft genome of Portunus trituberculatus and its Hox gene families provides insights of decapod evolution.</title>
        <authorList>
            <person name="Jeong J.-H."/>
            <person name="Song I."/>
            <person name="Kim S."/>
            <person name="Choi T."/>
            <person name="Kim D."/>
            <person name="Ryu S."/>
            <person name="Kim W."/>
        </authorList>
    </citation>
    <scope>NUCLEOTIDE SEQUENCE [LARGE SCALE GENOMIC DNA]</scope>
    <source>
        <tissue evidence="1">Muscle</tissue>
    </source>
</reference>
<sequence>MLAIRMVRVVVVVIFLMVQLWGGIGMPSPGWASSALVSMMPSAATVRRQWHSG</sequence>
<protein>
    <submittedName>
        <fullName evidence="1">Uncharacterized protein</fullName>
    </submittedName>
</protein>
<dbReference type="EMBL" id="VSRR010061594">
    <property type="protein sequence ID" value="MPC83124.1"/>
    <property type="molecule type" value="Genomic_DNA"/>
</dbReference>
<proteinExistence type="predicted"/>
<evidence type="ECO:0000313" key="2">
    <source>
        <dbReference type="Proteomes" id="UP000324222"/>
    </source>
</evidence>
<comment type="caution">
    <text evidence="1">The sequence shown here is derived from an EMBL/GenBank/DDBJ whole genome shotgun (WGS) entry which is preliminary data.</text>
</comment>
<dbReference type="Proteomes" id="UP000324222">
    <property type="component" value="Unassembled WGS sequence"/>
</dbReference>
<keyword evidence="2" id="KW-1185">Reference proteome</keyword>
<evidence type="ECO:0000313" key="1">
    <source>
        <dbReference type="EMBL" id="MPC83124.1"/>
    </source>
</evidence>